<name>A0A6J7WAC6_9CAUD</name>
<protein>
    <submittedName>
        <fullName evidence="1">Uncharacterized protein</fullName>
    </submittedName>
</protein>
<gene>
    <name evidence="1" type="ORF">UFOVP178_12</name>
</gene>
<dbReference type="EMBL" id="LR798215">
    <property type="protein sequence ID" value="CAB5194497.1"/>
    <property type="molecule type" value="Genomic_DNA"/>
</dbReference>
<accession>A0A6J7WAC6</accession>
<reference evidence="1" key="1">
    <citation type="submission" date="2020-05" db="EMBL/GenBank/DDBJ databases">
        <authorList>
            <person name="Chiriac C."/>
            <person name="Salcher M."/>
            <person name="Ghai R."/>
            <person name="Kavagutti S V."/>
        </authorList>
    </citation>
    <scope>NUCLEOTIDE SEQUENCE</scope>
</reference>
<sequence length="138" mass="14349">MPGTPITGKGGSITLANANGVTPTFTITPEVATYSYENTAEVIKGSRLSGLPFKAAGDDDFTGSITIYASKSTGTTLPFKAGDDVAMTASFGNNTLSGQVFIKSVGPPEVSRGKFAEIKIDWEQNDANFTASTKITTV</sequence>
<organism evidence="1">
    <name type="scientific">uncultured Caudovirales phage</name>
    <dbReference type="NCBI Taxonomy" id="2100421"/>
    <lineage>
        <taxon>Viruses</taxon>
        <taxon>Duplodnaviria</taxon>
        <taxon>Heunggongvirae</taxon>
        <taxon>Uroviricota</taxon>
        <taxon>Caudoviricetes</taxon>
        <taxon>Peduoviridae</taxon>
        <taxon>Maltschvirus</taxon>
        <taxon>Maltschvirus maltsch</taxon>
    </lineage>
</organism>
<evidence type="ECO:0000313" key="1">
    <source>
        <dbReference type="EMBL" id="CAB5194497.1"/>
    </source>
</evidence>
<proteinExistence type="predicted"/>